<protein>
    <submittedName>
        <fullName evidence="1">PD-(D/E)XK nuclease superfamily protein</fullName>
    </submittedName>
</protein>
<dbReference type="EMBL" id="FMYW01000003">
    <property type="protein sequence ID" value="SDC16383.1"/>
    <property type="molecule type" value="Genomic_DNA"/>
</dbReference>
<proteinExistence type="predicted"/>
<name>A0A1G6JCL0_9FIRM</name>
<sequence>MTFLRLYGREVTSFFQLMGTSENDITISLAWVLSNCPVLLNSVVRSICHVRKVDFNNVEIACQEYESNKGFTDIEIRDDNSFHIIIEAKRGWNLPGKTQITKYAKRRSFARSKIENKYIVTLSECTQKYAAKHIPDNAGNGIPVVHRSYQDILNMANQSYSESNNAEKRMLSQFCQYMRGWMTMQTIESNMVYVVSLSKDYADGCDLTYIDIVEKKHKYFHPFDYRGWPKEPPNYIAFRYGGKLQSIHHIEKYVVTSNLHDEIKEMPDVEEDWDYFVYRLGPAIRPQKEVRTGNIYRNGKVWAMLDTLLTCDTISEARDLTKRRKQQEV</sequence>
<dbReference type="OrthoDB" id="2958820at2"/>
<gene>
    <name evidence="1" type="ORF">SAMN04487864_10355</name>
</gene>
<dbReference type="AlphaFoldDB" id="A0A1G6JCL0"/>
<dbReference type="Pfam" id="PF14281">
    <property type="entry name" value="PDDEXK_4"/>
    <property type="match status" value="1"/>
</dbReference>
<reference evidence="2" key="1">
    <citation type="submission" date="2016-10" db="EMBL/GenBank/DDBJ databases">
        <authorList>
            <person name="Varghese N."/>
            <person name="Submissions S."/>
        </authorList>
    </citation>
    <scope>NUCLEOTIDE SEQUENCE [LARGE SCALE GENOMIC DNA]</scope>
    <source>
        <strain evidence="2">DSM 11005</strain>
    </source>
</reference>
<accession>A0A1G6JCL0</accession>
<dbReference type="InterPro" id="IPR029470">
    <property type="entry name" value="PDDEXK_4"/>
</dbReference>
<dbReference type="RefSeq" id="WP_093729510.1">
    <property type="nucleotide sequence ID" value="NZ_FMYW01000003.1"/>
</dbReference>
<dbReference type="Proteomes" id="UP000198943">
    <property type="component" value="Unassembled WGS sequence"/>
</dbReference>
<keyword evidence="2" id="KW-1185">Reference proteome</keyword>
<evidence type="ECO:0000313" key="1">
    <source>
        <dbReference type="EMBL" id="SDC16383.1"/>
    </source>
</evidence>
<organism evidence="1 2">
    <name type="scientific">Succiniclasticum ruminis</name>
    <dbReference type="NCBI Taxonomy" id="40841"/>
    <lineage>
        <taxon>Bacteria</taxon>
        <taxon>Bacillati</taxon>
        <taxon>Bacillota</taxon>
        <taxon>Negativicutes</taxon>
        <taxon>Acidaminococcales</taxon>
        <taxon>Acidaminococcaceae</taxon>
        <taxon>Succiniclasticum</taxon>
    </lineage>
</organism>
<evidence type="ECO:0000313" key="2">
    <source>
        <dbReference type="Proteomes" id="UP000198943"/>
    </source>
</evidence>